<keyword evidence="5" id="KW-0808">Transferase</keyword>
<keyword evidence="4" id="KW-0597">Phosphoprotein</keyword>
<feature type="domain" description="Histidine kinase" evidence="9">
    <location>
        <begin position="274"/>
        <end position="493"/>
    </location>
</feature>
<evidence type="ECO:0000256" key="2">
    <source>
        <dbReference type="ARBA" id="ARBA00004370"/>
    </source>
</evidence>
<dbReference type="Pfam" id="PF00512">
    <property type="entry name" value="HisKA"/>
    <property type="match status" value="1"/>
</dbReference>
<keyword evidence="12" id="KW-1185">Reference proteome</keyword>
<dbReference type="PROSITE" id="PS50109">
    <property type="entry name" value="HIS_KIN"/>
    <property type="match status" value="1"/>
</dbReference>
<dbReference type="InterPro" id="IPR005467">
    <property type="entry name" value="His_kinase_dom"/>
</dbReference>
<dbReference type="EMBL" id="AP027272">
    <property type="protein sequence ID" value="BDX04945.1"/>
    <property type="molecule type" value="Genomic_DNA"/>
</dbReference>
<dbReference type="PANTHER" id="PTHR43711:SF1">
    <property type="entry name" value="HISTIDINE KINASE 1"/>
    <property type="match status" value="1"/>
</dbReference>
<evidence type="ECO:0000256" key="5">
    <source>
        <dbReference type="ARBA" id="ARBA00022679"/>
    </source>
</evidence>
<sequence>MKLCFYQRLSLATISVFLLITSIFLWWSDKMQATISHQAEQQLHLNLAKHLVEDNPLLKEGVFDYQALSNLFHTLMVMGPNFEFYYLDHLGNILTDNAKPGKVKLTRIDLAPIKQLMNFPKSLPVYGSDPKNPEKQKIFSVAPVFKNQALQGYLYVILGGEQYDTIVSKLSHDRNFAQYTLLGVSTLILFLVLMVVLFAWLTKPMKKLTLAMESVRAADYDLTRSGYSPMPWNRDSIDEVQKLGCAFNDMVAHIQGQFEVLQELDNRRRTLLTDLSHDLRTPLANLQGYIETLALNQQSLSDEDKARFIQISLNNAQNLKQLIDQIFELAYIESGQVKVNKETFPVAELIHDVVAKFTLKAQDKAIQLSVSPDSKNAMVSADIGKLERVLTNLIENAIRHTPGGGHVTLSIQPQADGIAISVADSGVGIPETELNAIFDARYQASNSQKDRSIHAGLGLAICKKLMELNSATLQVSSVLGKGTCFSFVLPVPD</sequence>
<keyword evidence="7" id="KW-0902">Two-component regulatory system</keyword>
<gene>
    <name evidence="11" type="ORF">MACH26_04660</name>
</gene>
<organism evidence="11 12">
    <name type="scientific">Planctobacterium marinum</name>
    <dbReference type="NCBI Taxonomy" id="1631968"/>
    <lineage>
        <taxon>Bacteria</taxon>
        <taxon>Pseudomonadati</taxon>
        <taxon>Pseudomonadota</taxon>
        <taxon>Gammaproteobacteria</taxon>
        <taxon>Alteromonadales</taxon>
        <taxon>Alteromonadaceae</taxon>
        <taxon>Planctobacterium</taxon>
    </lineage>
</organism>
<evidence type="ECO:0000256" key="7">
    <source>
        <dbReference type="ARBA" id="ARBA00023012"/>
    </source>
</evidence>
<dbReference type="GO" id="GO:0005886">
    <property type="term" value="C:plasma membrane"/>
    <property type="evidence" value="ECO:0007669"/>
    <property type="project" value="UniProtKB-ARBA"/>
</dbReference>
<feature type="domain" description="HAMP" evidence="10">
    <location>
        <begin position="199"/>
        <end position="259"/>
    </location>
</feature>
<dbReference type="InterPro" id="IPR004358">
    <property type="entry name" value="Sig_transdc_His_kin-like_C"/>
</dbReference>
<dbReference type="KEGG" id="pmaw:MACH26_04660"/>
<dbReference type="RefSeq" id="WP_338290835.1">
    <property type="nucleotide sequence ID" value="NZ_AP027272.1"/>
</dbReference>
<dbReference type="SUPFAM" id="SSF47384">
    <property type="entry name" value="Homodimeric domain of signal transducing histidine kinase"/>
    <property type="match status" value="1"/>
</dbReference>
<dbReference type="InterPro" id="IPR003661">
    <property type="entry name" value="HisK_dim/P_dom"/>
</dbReference>
<dbReference type="SMART" id="SM00388">
    <property type="entry name" value="HisKA"/>
    <property type="match status" value="1"/>
</dbReference>
<dbReference type="InterPro" id="IPR050736">
    <property type="entry name" value="Sensor_HK_Regulatory"/>
</dbReference>
<reference evidence="11" key="1">
    <citation type="submission" date="2023-01" db="EMBL/GenBank/DDBJ databases">
        <title>Complete genome sequence of Planctobacterium marinum strain Dej080120_11.</title>
        <authorList>
            <person name="Ueki S."/>
            <person name="Maruyama F."/>
        </authorList>
    </citation>
    <scope>NUCLEOTIDE SEQUENCE</scope>
    <source>
        <strain evidence="11">Dej080120_11</strain>
    </source>
</reference>
<dbReference type="GO" id="GO:0000155">
    <property type="term" value="F:phosphorelay sensor kinase activity"/>
    <property type="evidence" value="ECO:0007669"/>
    <property type="project" value="InterPro"/>
</dbReference>
<evidence type="ECO:0000256" key="8">
    <source>
        <dbReference type="SAM" id="Phobius"/>
    </source>
</evidence>
<dbReference type="CDD" id="cd00082">
    <property type="entry name" value="HisKA"/>
    <property type="match status" value="1"/>
</dbReference>
<evidence type="ECO:0000256" key="6">
    <source>
        <dbReference type="ARBA" id="ARBA00022777"/>
    </source>
</evidence>
<dbReference type="PRINTS" id="PR00344">
    <property type="entry name" value="BCTRLSENSOR"/>
</dbReference>
<proteinExistence type="predicted"/>
<dbReference type="Proteomes" id="UP001333710">
    <property type="component" value="Chromosome"/>
</dbReference>
<name>A0AA48HUQ9_9ALTE</name>
<dbReference type="InterPro" id="IPR003660">
    <property type="entry name" value="HAMP_dom"/>
</dbReference>
<keyword evidence="8" id="KW-0812">Transmembrane</keyword>
<evidence type="ECO:0000259" key="10">
    <source>
        <dbReference type="PROSITE" id="PS50885"/>
    </source>
</evidence>
<dbReference type="PROSITE" id="PS50885">
    <property type="entry name" value="HAMP"/>
    <property type="match status" value="1"/>
</dbReference>
<dbReference type="CDD" id="cd06225">
    <property type="entry name" value="HAMP"/>
    <property type="match status" value="1"/>
</dbReference>
<evidence type="ECO:0000259" key="9">
    <source>
        <dbReference type="PROSITE" id="PS50109"/>
    </source>
</evidence>
<dbReference type="CDD" id="cd00075">
    <property type="entry name" value="HATPase"/>
    <property type="match status" value="1"/>
</dbReference>
<dbReference type="InterPro" id="IPR003594">
    <property type="entry name" value="HATPase_dom"/>
</dbReference>
<evidence type="ECO:0000313" key="11">
    <source>
        <dbReference type="EMBL" id="BDX04945.1"/>
    </source>
</evidence>
<dbReference type="Gene3D" id="1.10.287.130">
    <property type="match status" value="1"/>
</dbReference>
<keyword evidence="8" id="KW-1133">Transmembrane helix</keyword>
<dbReference type="InterPro" id="IPR036097">
    <property type="entry name" value="HisK_dim/P_sf"/>
</dbReference>
<feature type="transmembrane region" description="Helical" evidence="8">
    <location>
        <begin position="6"/>
        <end position="27"/>
    </location>
</feature>
<dbReference type="InterPro" id="IPR036890">
    <property type="entry name" value="HATPase_C_sf"/>
</dbReference>
<accession>A0AA48HUQ9</accession>
<comment type="catalytic activity">
    <reaction evidence="1">
        <text>ATP + protein L-histidine = ADP + protein N-phospho-L-histidine.</text>
        <dbReference type="EC" id="2.7.13.3"/>
    </reaction>
</comment>
<evidence type="ECO:0000256" key="1">
    <source>
        <dbReference type="ARBA" id="ARBA00000085"/>
    </source>
</evidence>
<dbReference type="EC" id="2.7.13.3" evidence="3"/>
<evidence type="ECO:0000256" key="3">
    <source>
        <dbReference type="ARBA" id="ARBA00012438"/>
    </source>
</evidence>
<dbReference type="PANTHER" id="PTHR43711">
    <property type="entry name" value="TWO-COMPONENT HISTIDINE KINASE"/>
    <property type="match status" value="1"/>
</dbReference>
<dbReference type="Gene3D" id="3.30.565.10">
    <property type="entry name" value="Histidine kinase-like ATPase, C-terminal domain"/>
    <property type="match status" value="1"/>
</dbReference>
<dbReference type="SUPFAM" id="SSF55874">
    <property type="entry name" value="ATPase domain of HSP90 chaperone/DNA topoisomerase II/histidine kinase"/>
    <property type="match status" value="1"/>
</dbReference>
<comment type="subcellular location">
    <subcellularLocation>
        <location evidence="2">Membrane</location>
    </subcellularLocation>
</comment>
<evidence type="ECO:0000256" key="4">
    <source>
        <dbReference type="ARBA" id="ARBA00022553"/>
    </source>
</evidence>
<keyword evidence="8" id="KW-0472">Membrane</keyword>
<dbReference type="SMART" id="SM00387">
    <property type="entry name" value="HATPase_c"/>
    <property type="match status" value="1"/>
</dbReference>
<dbReference type="FunFam" id="3.30.565.10:FF:000006">
    <property type="entry name" value="Sensor histidine kinase WalK"/>
    <property type="match status" value="1"/>
</dbReference>
<keyword evidence="6 11" id="KW-0418">Kinase</keyword>
<protein>
    <recommendedName>
        <fullName evidence="3">histidine kinase</fullName>
        <ecNumber evidence="3">2.7.13.3</ecNumber>
    </recommendedName>
</protein>
<dbReference type="AlphaFoldDB" id="A0AA48HUQ9"/>
<dbReference type="Gene3D" id="6.10.340.10">
    <property type="match status" value="1"/>
</dbReference>
<dbReference type="Pfam" id="PF02518">
    <property type="entry name" value="HATPase_c"/>
    <property type="match status" value="1"/>
</dbReference>
<evidence type="ECO:0000313" key="12">
    <source>
        <dbReference type="Proteomes" id="UP001333710"/>
    </source>
</evidence>
<dbReference type="SMART" id="SM00304">
    <property type="entry name" value="HAMP"/>
    <property type="match status" value="1"/>
</dbReference>
<feature type="transmembrane region" description="Helical" evidence="8">
    <location>
        <begin position="179"/>
        <end position="201"/>
    </location>
</feature>